<keyword evidence="3" id="KW-1185">Reference proteome</keyword>
<feature type="transmembrane region" description="Helical" evidence="1">
    <location>
        <begin position="20"/>
        <end position="41"/>
    </location>
</feature>
<keyword evidence="1" id="KW-1133">Transmembrane helix</keyword>
<gene>
    <name evidence="2" type="ORF">L5G33_14970</name>
</gene>
<protein>
    <submittedName>
        <fullName evidence="2">Uncharacterized protein</fullName>
    </submittedName>
</protein>
<dbReference type="Proteomes" id="UP001200110">
    <property type="component" value="Unassembled WGS sequence"/>
</dbReference>
<keyword evidence="1" id="KW-0472">Membrane</keyword>
<dbReference type="RefSeq" id="WP_236998990.1">
    <property type="nucleotide sequence ID" value="NZ_JAKKOR010000011.1"/>
</dbReference>
<keyword evidence="1" id="KW-0812">Transmembrane</keyword>
<evidence type="ECO:0000313" key="2">
    <source>
        <dbReference type="EMBL" id="MCF8589761.1"/>
    </source>
</evidence>
<organism evidence="2 3">
    <name type="scientific">Gordonia liuliyuniae</name>
    <dbReference type="NCBI Taxonomy" id="2911517"/>
    <lineage>
        <taxon>Bacteria</taxon>
        <taxon>Bacillati</taxon>
        <taxon>Actinomycetota</taxon>
        <taxon>Actinomycetes</taxon>
        <taxon>Mycobacteriales</taxon>
        <taxon>Gordoniaceae</taxon>
        <taxon>Gordonia</taxon>
    </lineage>
</organism>
<proteinExistence type="predicted"/>
<sequence length="52" mass="5508">MVTAPLWHGLHLAGSGPDAGVVALVWKFLVIMGGITASVTAGSSYQRVWRQD</sequence>
<dbReference type="EMBL" id="JAKKOR010000011">
    <property type="protein sequence ID" value="MCF8589761.1"/>
    <property type="molecule type" value="Genomic_DNA"/>
</dbReference>
<reference evidence="2 3" key="1">
    <citation type="submission" date="2022-01" db="EMBL/GenBank/DDBJ databases">
        <authorList>
            <person name="Huang Y."/>
        </authorList>
    </citation>
    <scope>NUCLEOTIDE SEQUENCE [LARGE SCALE GENOMIC DNA]</scope>
    <source>
        <strain evidence="2 3">HY366</strain>
    </source>
</reference>
<evidence type="ECO:0000313" key="3">
    <source>
        <dbReference type="Proteomes" id="UP001200110"/>
    </source>
</evidence>
<name>A0ABS9IW24_9ACTN</name>
<accession>A0ABS9IW24</accession>
<comment type="caution">
    <text evidence="2">The sequence shown here is derived from an EMBL/GenBank/DDBJ whole genome shotgun (WGS) entry which is preliminary data.</text>
</comment>
<evidence type="ECO:0000256" key="1">
    <source>
        <dbReference type="SAM" id="Phobius"/>
    </source>
</evidence>